<keyword evidence="3" id="KW-1185">Reference proteome</keyword>
<dbReference type="Pfam" id="PF20701">
    <property type="entry name" value="HetE-N"/>
    <property type="match status" value="1"/>
</dbReference>
<keyword evidence="1" id="KW-0175">Coiled coil</keyword>
<evidence type="ECO:0000313" key="2">
    <source>
        <dbReference type="EMBL" id="ORM90762.1"/>
    </source>
</evidence>
<name>A0ABX3UM34_9GAMM</name>
<feature type="coiled-coil region" evidence="1">
    <location>
        <begin position="35"/>
        <end position="62"/>
    </location>
</feature>
<evidence type="ECO:0000256" key="1">
    <source>
        <dbReference type="SAM" id="Coils"/>
    </source>
</evidence>
<gene>
    <name evidence="2" type="ORF">HA46_19245</name>
</gene>
<accession>A0ABX3UM34</accession>
<reference evidence="2 3" key="1">
    <citation type="journal article" date="2017" name="Antonie Van Leeuwenhoek">
        <title>Phylogenomic resolution of the bacterial genus Pantoea and its relationship with Erwinia and Tatumella.</title>
        <authorList>
            <person name="Palmer M."/>
            <person name="Steenkamp E.T."/>
            <person name="Coetzee M.P."/>
            <person name="Chan W.Y."/>
            <person name="van Zyl E."/>
            <person name="De Maayer P."/>
            <person name="Coutinho T.A."/>
            <person name="Blom J."/>
            <person name="Smits T.H."/>
            <person name="Duffy B."/>
            <person name="Venter S.N."/>
        </authorList>
    </citation>
    <scope>NUCLEOTIDE SEQUENCE [LARGE SCALE GENOMIC DNA]</scope>
    <source>
        <strain evidence="2 3">LMG 5345</strain>
    </source>
</reference>
<dbReference type="RefSeq" id="WP_084886266.1">
    <property type="nucleotide sequence ID" value="NZ_MLJJ01000057.1"/>
</dbReference>
<organism evidence="2 3">
    <name type="scientific">Pantoea septica</name>
    <dbReference type="NCBI Taxonomy" id="472695"/>
    <lineage>
        <taxon>Bacteria</taxon>
        <taxon>Pseudomonadati</taxon>
        <taxon>Pseudomonadota</taxon>
        <taxon>Gammaproteobacteria</taxon>
        <taxon>Enterobacterales</taxon>
        <taxon>Erwiniaceae</taxon>
        <taxon>Pantoea</taxon>
    </lineage>
</organism>
<sequence length="107" mass="12139">MEPITTAILARGIYDLIQASVSWSKDALKEKLRTFINDETKIEELAQKIEKIEVNEDMSEKAIEKKLVIDPEILEIIKSIKDEEKVSVKQQHFGSGDNVGRDKIVKG</sequence>
<proteinExistence type="predicted"/>
<comment type="caution">
    <text evidence="2">The sequence shown here is derived from an EMBL/GenBank/DDBJ whole genome shotgun (WGS) entry which is preliminary data.</text>
</comment>
<dbReference type="EMBL" id="MLJJ01000057">
    <property type="protein sequence ID" value="ORM90762.1"/>
    <property type="molecule type" value="Genomic_DNA"/>
</dbReference>
<protein>
    <submittedName>
        <fullName evidence="2">Uncharacterized protein</fullName>
    </submittedName>
</protein>
<evidence type="ECO:0000313" key="3">
    <source>
        <dbReference type="Proteomes" id="UP000193785"/>
    </source>
</evidence>
<dbReference type="Proteomes" id="UP000193785">
    <property type="component" value="Unassembled WGS sequence"/>
</dbReference>